<protein>
    <recommendedName>
        <fullName evidence="3">Tetratricopeptide repeat protein</fullName>
    </recommendedName>
</protein>
<dbReference type="SUPFAM" id="SSF81901">
    <property type="entry name" value="HCP-like"/>
    <property type="match status" value="1"/>
</dbReference>
<evidence type="ECO:0000313" key="1">
    <source>
        <dbReference type="EMBL" id="MFD1310423.1"/>
    </source>
</evidence>
<organism evidence="1 2">
    <name type="scientific">Streptomyces kaempferi</name>
    <dbReference type="NCBI Taxonomy" id="333725"/>
    <lineage>
        <taxon>Bacteria</taxon>
        <taxon>Bacillati</taxon>
        <taxon>Actinomycetota</taxon>
        <taxon>Actinomycetes</taxon>
        <taxon>Kitasatosporales</taxon>
        <taxon>Streptomycetaceae</taxon>
        <taxon>Streptomyces</taxon>
    </lineage>
</organism>
<dbReference type="Proteomes" id="UP001597058">
    <property type="component" value="Unassembled WGS sequence"/>
</dbReference>
<evidence type="ECO:0000313" key="2">
    <source>
        <dbReference type="Proteomes" id="UP001597058"/>
    </source>
</evidence>
<evidence type="ECO:0008006" key="3">
    <source>
        <dbReference type="Google" id="ProtNLM"/>
    </source>
</evidence>
<dbReference type="InterPro" id="IPR011990">
    <property type="entry name" value="TPR-like_helical_dom_sf"/>
</dbReference>
<dbReference type="RefSeq" id="WP_381329711.1">
    <property type="nucleotide sequence ID" value="NZ_JBHTMM010000052.1"/>
</dbReference>
<proteinExistence type="predicted"/>
<gene>
    <name evidence="1" type="ORF">ACFQ5X_31840</name>
</gene>
<sequence length="319" mass="35731">MWYGAFYRVRRDDYEICFVPDAGMPLDEIDDVDMWVIFNNGQRWSGTIHTLDVVHRLMDRWQQTGECLGGRFFYTWDGLIVRDRGIPGMGSFLRLAEAAIKRDYLRIGLAFCGKAAAGGEREAFSLAARTLWSSGRRDEAIDWYRAAVIAGVEGAVNEAANRLWYVKKSDALAWLEEMSRHGSPVSLSYAGDLLWRAGQVSSAIDWYRKAASAGDGFADKFLGYAEAEPDRVEESLVRLNRRASEGDLSALSLAGKLLEEEGCSRYVRPNTVEFESSSSFMVPSLEEYRDDQLGSEGNYNHAGDAIQASLNGWFIEPVP</sequence>
<name>A0ABW3XQB0_9ACTN</name>
<dbReference type="EMBL" id="JBHTMM010000052">
    <property type="protein sequence ID" value="MFD1310423.1"/>
    <property type="molecule type" value="Genomic_DNA"/>
</dbReference>
<keyword evidence="2" id="KW-1185">Reference proteome</keyword>
<dbReference type="Gene3D" id="1.25.40.10">
    <property type="entry name" value="Tetratricopeptide repeat domain"/>
    <property type="match status" value="1"/>
</dbReference>
<comment type="caution">
    <text evidence="1">The sequence shown here is derived from an EMBL/GenBank/DDBJ whole genome shotgun (WGS) entry which is preliminary data.</text>
</comment>
<accession>A0ABW3XQB0</accession>
<reference evidence="2" key="1">
    <citation type="journal article" date="2019" name="Int. J. Syst. Evol. Microbiol.">
        <title>The Global Catalogue of Microorganisms (GCM) 10K type strain sequencing project: providing services to taxonomists for standard genome sequencing and annotation.</title>
        <authorList>
            <consortium name="The Broad Institute Genomics Platform"/>
            <consortium name="The Broad Institute Genome Sequencing Center for Infectious Disease"/>
            <person name="Wu L."/>
            <person name="Ma J."/>
        </authorList>
    </citation>
    <scope>NUCLEOTIDE SEQUENCE [LARGE SCALE GENOMIC DNA]</scope>
    <source>
        <strain evidence="2">CGMCC 4.7020</strain>
    </source>
</reference>